<feature type="transmembrane region" description="Helical" evidence="6">
    <location>
        <begin position="350"/>
        <end position="371"/>
    </location>
</feature>
<dbReference type="PROSITE" id="PS00216">
    <property type="entry name" value="SUGAR_TRANSPORT_1"/>
    <property type="match status" value="1"/>
</dbReference>
<dbReference type="SUPFAM" id="SSF103473">
    <property type="entry name" value="MFS general substrate transporter"/>
    <property type="match status" value="1"/>
</dbReference>
<feature type="transmembrane region" description="Helical" evidence="6">
    <location>
        <begin position="56"/>
        <end position="79"/>
    </location>
</feature>
<feature type="transmembrane region" description="Helical" evidence="6">
    <location>
        <begin position="186"/>
        <end position="208"/>
    </location>
</feature>
<dbReference type="PROSITE" id="PS50850">
    <property type="entry name" value="MFS"/>
    <property type="match status" value="1"/>
</dbReference>
<dbReference type="PROSITE" id="PS00217">
    <property type="entry name" value="SUGAR_TRANSPORT_2"/>
    <property type="match status" value="1"/>
</dbReference>
<dbReference type="PANTHER" id="PTHR23511:SF34">
    <property type="entry name" value="SYNAPTIC VESICLE GLYCOPROTEIN 2"/>
    <property type="match status" value="1"/>
</dbReference>
<keyword evidence="5 6" id="KW-0472">Membrane</keyword>
<dbReference type="Pfam" id="PF00083">
    <property type="entry name" value="Sugar_tr"/>
    <property type="match status" value="1"/>
</dbReference>
<evidence type="ECO:0000259" key="7">
    <source>
        <dbReference type="PROSITE" id="PS50850"/>
    </source>
</evidence>
<feature type="transmembrane region" description="Helical" evidence="6">
    <location>
        <begin position="124"/>
        <end position="141"/>
    </location>
</feature>
<dbReference type="PANTHER" id="PTHR23511">
    <property type="entry name" value="SYNAPTIC VESICLE GLYCOPROTEIN 2"/>
    <property type="match status" value="1"/>
</dbReference>
<keyword evidence="4 6" id="KW-1133">Transmembrane helix</keyword>
<evidence type="ECO:0000313" key="8">
    <source>
        <dbReference type="EMBL" id="CAK0846967.1"/>
    </source>
</evidence>
<dbReference type="InterPro" id="IPR036259">
    <property type="entry name" value="MFS_trans_sf"/>
</dbReference>
<feature type="transmembrane region" description="Helical" evidence="6">
    <location>
        <begin position="311"/>
        <end position="330"/>
    </location>
</feature>
<feature type="transmembrane region" description="Helical" evidence="6">
    <location>
        <begin position="405"/>
        <end position="425"/>
    </location>
</feature>
<keyword evidence="3 6" id="KW-0812">Transmembrane</keyword>
<evidence type="ECO:0000313" key="9">
    <source>
        <dbReference type="Proteomes" id="UP001189429"/>
    </source>
</evidence>
<feature type="domain" description="Major facilitator superfamily (MFS) profile" evidence="7">
    <location>
        <begin position="54"/>
        <end position="490"/>
    </location>
</feature>
<feature type="transmembrane region" description="Helical" evidence="6">
    <location>
        <begin position="147"/>
        <end position="174"/>
    </location>
</feature>
<reference evidence="8" key="1">
    <citation type="submission" date="2023-10" db="EMBL/GenBank/DDBJ databases">
        <authorList>
            <person name="Chen Y."/>
            <person name="Shah S."/>
            <person name="Dougan E. K."/>
            <person name="Thang M."/>
            <person name="Chan C."/>
        </authorList>
    </citation>
    <scope>NUCLEOTIDE SEQUENCE [LARGE SCALE GENOMIC DNA]</scope>
</reference>
<comment type="subcellular location">
    <subcellularLocation>
        <location evidence="1">Membrane</location>
        <topology evidence="1">Multi-pass membrane protein</topology>
    </subcellularLocation>
</comment>
<sequence>MQRHGAHKIAAGKEEASPLLKGGVDLNYSLEEGDRRGRQVTLEEDLEEIGVRRLHCVLAAACLLTNLAPATIAGAFPYIKANVAHEFGLSFAQTALVSTGGIWASVVGSVSFGRMADTFGRKCTILVCAGLTLVLVLAQLACRGAPGFWLLVSLQTLLGLPYGGLHTIVVPYLLEFCSRGSRGMMGSLVNLGWVLGNIYCILMVRAVGADHWRLCLQTAVPPCLLLLLCVPLLPESPRWLTAAGRPEEARRVLRLLRDSPPAGCRPAPACAGAAAEPEAAPPALHAQMPAGPATPLEQTARVLREMASPELRWETATVCALFACAGAQGFSFWAFGPDLVETATGEKPPLWTFVGMEVVGIVSTILAAVAADSAGRRPLLMLGGAVGLLVLAVLLLRPSPAVGCLSWLLVGCCQSLVWTIVPVYSGEVFPTRLRATAGGLGLMCSMIVGGLTPPLIGALLARSFALALAAMALPLCTTLLVAAFMMRETARTATLA</sequence>
<dbReference type="EMBL" id="CAUYUJ010014860">
    <property type="protein sequence ID" value="CAK0846967.1"/>
    <property type="molecule type" value="Genomic_DNA"/>
</dbReference>
<feature type="transmembrane region" description="Helical" evidence="6">
    <location>
        <begin position="214"/>
        <end position="233"/>
    </location>
</feature>
<dbReference type="Proteomes" id="UP001189429">
    <property type="component" value="Unassembled WGS sequence"/>
</dbReference>
<evidence type="ECO:0000256" key="5">
    <source>
        <dbReference type="ARBA" id="ARBA00023136"/>
    </source>
</evidence>
<protein>
    <recommendedName>
        <fullName evidence="7">Major facilitator superfamily (MFS) profile domain-containing protein</fullName>
    </recommendedName>
</protein>
<feature type="transmembrane region" description="Helical" evidence="6">
    <location>
        <begin position="91"/>
        <end position="112"/>
    </location>
</feature>
<evidence type="ECO:0000256" key="6">
    <source>
        <dbReference type="SAM" id="Phobius"/>
    </source>
</evidence>
<proteinExistence type="predicted"/>
<name>A0ABN9TLV2_9DINO</name>
<evidence type="ECO:0000256" key="1">
    <source>
        <dbReference type="ARBA" id="ARBA00004141"/>
    </source>
</evidence>
<keyword evidence="9" id="KW-1185">Reference proteome</keyword>
<dbReference type="InterPro" id="IPR005829">
    <property type="entry name" value="Sugar_transporter_CS"/>
</dbReference>
<feature type="transmembrane region" description="Helical" evidence="6">
    <location>
        <begin position="437"/>
        <end position="460"/>
    </location>
</feature>
<feature type="transmembrane region" description="Helical" evidence="6">
    <location>
        <begin position="378"/>
        <end position="399"/>
    </location>
</feature>
<dbReference type="InterPro" id="IPR020846">
    <property type="entry name" value="MFS_dom"/>
</dbReference>
<gene>
    <name evidence="8" type="ORF">PCOR1329_LOCUS40315</name>
</gene>
<comment type="caution">
    <text evidence="8">The sequence shown here is derived from an EMBL/GenBank/DDBJ whole genome shotgun (WGS) entry which is preliminary data.</text>
</comment>
<dbReference type="InterPro" id="IPR005828">
    <property type="entry name" value="MFS_sugar_transport-like"/>
</dbReference>
<evidence type="ECO:0000256" key="2">
    <source>
        <dbReference type="ARBA" id="ARBA00022448"/>
    </source>
</evidence>
<evidence type="ECO:0000256" key="4">
    <source>
        <dbReference type="ARBA" id="ARBA00022989"/>
    </source>
</evidence>
<keyword evidence="2" id="KW-0813">Transport</keyword>
<accession>A0ABN9TLV2</accession>
<organism evidence="8 9">
    <name type="scientific">Prorocentrum cordatum</name>
    <dbReference type="NCBI Taxonomy" id="2364126"/>
    <lineage>
        <taxon>Eukaryota</taxon>
        <taxon>Sar</taxon>
        <taxon>Alveolata</taxon>
        <taxon>Dinophyceae</taxon>
        <taxon>Prorocentrales</taxon>
        <taxon>Prorocentraceae</taxon>
        <taxon>Prorocentrum</taxon>
    </lineage>
</organism>
<feature type="transmembrane region" description="Helical" evidence="6">
    <location>
        <begin position="466"/>
        <end position="486"/>
    </location>
</feature>
<dbReference type="Gene3D" id="1.20.1250.20">
    <property type="entry name" value="MFS general substrate transporter like domains"/>
    <property type="match status" value="1"/>
</dbReference>
<evidence type="ECO:0000256" key="3">
    <source>
        <dbReference type="ARBA" id="ARBA00022692"/>
    </source>
</evidence>